<evidence type="ECO:0000313" key="3">
    <source>
        <dbReference type="Proteomes" id="UP000297948"/>
    </source>
</evidence>
<dbReference type="EMBL" id="SRID01000061">
    <property type="protein sequence ID" value="TGB13667.1"/>
    <property type="molecule type" value="Genomic_DNA"/>
</dbReference>
<dbReference type="Pfam" id="PF13302">
    <property type="entry name" value="Acetyltransf_3"/>
    <property type="match status" value="1"/>
</dbReference>
<comment type="caution">
    <text evidence="2">The sequence shown here is derived from an EMBL/GenBank/DDBJ whole genome shotgun (WGS) entry which is preliminary data.</text>
</comment>
<dbReference type="GO" id="GO:0016747">
    <property type="term" value="F:acyltransferase activity, transferring groups other than amino-acyl groups"/>
    <property type="evidence" value="ECO:0007669"/>
    <property type="project" value="InterPro"/>
</dbReference>
<organism evidence="2 3">
    <name type="scientific">Streptomyces palmae</name>
    <dbReference type="NCBI Taxonomy" id="1701085"/>
    <lineage>
        <taxon>Bacteria</taxon>
        <taxon>Bacillati</taxon>
        <taxon>Actinomycetota</taxon>
        <taxon>Actinomycetes</taxon>
        <taxon>Kitasatosporales</taxon>
        <taxon>Streptomycetaceae</taxon>
        <taxon>Streptomyces</taxon>
    </lineage>
</organism>
<accession>A0A4Z0HBQ8</accession>
<dbReference type="SUPFAM" id="SSF55729">
    <property type="entry name" value="Acyl-CoA N-acyltransferases (Nat)"/>
    <property type="match status" value="1"/>
</dbReference>
<dbReference type="PROSITE" id="PS51186">
    <property type="entry name" value="GNAT"/>
    <property type="match status" value="1"/>
</dbReference>
<dbReference type="InterPro" id="IPR016181">
    <property type="entry name" value="Acyl_CoA_acyltransferase"/>
</dbReference>
<keyword evidence="3" id="KW-1185">Reference proteome</keyword>
<sequence>MASLASLSLPLTTDRLLLRLFTAEDVDDMHAYQGLASVARYLYRPPRTRERCVEVIDRIATATAWEQDGDSLTLAVCRQDRPGVIGEVVVTLTHARARQVEIGWVFHPGHHGRGYASEAALALARAAFDHLGAHRLYARLDAENTGSARVCERLGMRKEAHLVESDLDGTRWGSECIYAALAHEIGRPRPAGEAGAALT</sequence>
<dbReference type="InterPro" id="IPR051531">
    <property type="entry name" value="N-acetyltransferase"/>
</dbReference>
<name>A0A4Z0HBQ8_9ACTN</name>
<dbReference type="PANTHER" id="PTHR43792:SF1">
    <property type="entry name" value="N-ACETYLTRANSFERASE DOMAIN-CONTAINING PROTEIN"/>
    <property type="match status" value="1"/>
</dbReference>
<dbReference type="RefSeq" id="WP_135338553.1">
    <property type="nucleotide sequence ID" value="NZ_JBHLTX010000013.1"/>
</dbReference>
<feature type="domain" description="N-acetyltransferase" evidence="1">
    <location>
        <begin position="16"/>
        <end position="177"/>
    </location>
</feature>
<protein>
    <submittedName>
        <fullName evidence="2">N-acetyltransferase</fullName>
    </submittedName>
</protein>
<evidence type="ECO:0000259" key="1">
    <source>
        <dbReference type="PROSITE" id="PS51186"/>
    </source>
</evidence>
<dbReference type="Gene3D" id="3.40.630.30">
    <property type="match status" value="1"/>
</dbReference>
<dbReference type="InterPro" id="IPR000182">
    <property type="entry name" value="GNAT_dom"/>
</dbReference>
<dbReference type="PANTHER" id="PTHR43792">
    <property type="entry name" value="GNAT FAMILY, PUTATIVE (AFU_ORTHOLOGUE AFUA_3G00765)-RELATED-RELATED"/>
    <property type="match status" value="1"/>
</dbReference>
<dbReference type="OrthoDB" id="9132139at2"/>
<proteinExistence type="predicted"/>
<dbReference type="Proteomes" id="UP000297948">
    <property type="component" value="Unassembled WGS sequence"/>
</dbReference>
<reference evidence="2 3" key="1">
    <citation type="submission" date="2019-03" db="EMBL/GenBank/DDBJ databases">
        <authorList>
            <person name="Gonzalez-Pimentel J.L."/>
        </authorList>
    </citation>
    <scope>NUCLEOTIDE SEQUENCE [LARGE SCALE GENOMIC DNA]</scope>
    <source>
        <strain evidence="2 3">JCM 31289</strain>
    </source>
</reference>
<dbReference type="AlphaFoldDB" id="A0A4Z0HBQ8"/>
<keyword evidence="2" id="KW-0808">Transferase</keyword>
<evidence type="ECO:0000313" key="2">
    <source>
        <dbReference type="EMBL" id="TGB13667.1"/>
    </source>
</evidence>
<gene>
    <name evidence="2" type="ORF">E4099_09640</name>
</gene>